<feature type="region of interest" description="Disordered" evidence="1">
    <location>
        <begin position="39"/>
        <end position="73"/>
    </location>
</feature>
<feature type="compositionally biased region" description="Pro residues" evidence="1">
    <location>
        <begin position="54"/>
        <end position="70"/>
    </location>
</feature>
<dbReference type="AlphaFoldDB" id="A0A221KEB1"/>
<proteinExistence type="predicted"/>
<feature type="compositionally biased region" description="Pro residues" evidence="1">
    <location>
        <begin position="123"/>
        <end position="136"/>
    </location>
</feature>
<keyword evidence="3" id="KW-1185">Reference proteome</keyword>
<evidence type="ECO:0000256" key="1">
    <source>
        <dbReference type="SAM" id="MobiDB-lite"/>
    </source>
</evidence>
<feature type="region of interest" description="Disordered" evidence="1">
    <location>
        <begin position="111"/>
        <end position="136"/>
    </location>
</feature>
<name>A0A221KEB1_VITFI</name>
<evidence type="ECO:0000313" key="2">
    <source>
        <dbReference type="EMBL" id="ASM77177.1"/>
    </source>
</evidence>
<evidence type="ECO:0000313" key="3">
    <source>
        <dbReference type="Proteomes" id="UP000199729"/>
    </source>
</evidence>
<evidence type="ECO:0008006" key="4">
    <source>
        <dbReference type="Google" id="ProtNLM"/>
    </source>
</evidence>
<gene>
    <name evidence="2" type="ORF">VITFI_CDS1399</name>
</gene>
<dbReference type="KEGG" id="vff:VITFI_CDS1399"/>
<sequence>MAVLGAHVVALQVWSTAHAPRGRTAPAARPVMRVSLVPQAPHPVPESTPTLGPLTPPPATAPSPPRPVPTLRPWEDRAELPPAVPVAPELAAPRPVVAAPDVSPAELPAAQEGPLLRASSDPTPDPANWPTDPPPRYRVQIPATGSWSYHVEQGLLHGQGRLDWQHDAGRYRIAQQVNLPGRPSQDWVSQGAVRTDALGGLSPERLLERRRERPLHAVNFQHDKGLLSFSDTPLTAPLYDGMQDRLSALVQLVGIVQAWPTPWTVGERITLRVAAPRGGLADWVWEVVAVSDEGLHLRREPTQPYDWRVELWLASSRGHWPQRMRWQRWPGGEPITWTLQENAGVAH</sequence>
<reference evidence="2 3" key="1">
    <citation type="submission" date="2017-07" db="EMBL/GenBank/DDBJ databases">
        <title>Complete Genome Sequence of the cosmetic ferment Vitreoscilla filiformis (ATCC15551).</title>
        <authorList>
            <person name="Contreras S."/>
            <person name="Sagory-Zalkind P."/>
            <person name="Blanquart H."/>
            <person name="Iltis A."/>
            <person name="Morand S.C."/>
        </authorList>
    </citation>
    <scope>NUCLEOTIDE SEQUENCE [LARGE SCALE GENOMIC DNA]</scope>
    <source>
        <strain evidence="2 3">ATCC 15551</strain>
    </source>
</reference>
<accession>A0A221KEB1</accession>
<organism evidence="2 3">
    <name type="scientific">Vitreoscilla filiformis</name>
    <dbReference type="NCBI Taxonomy" id="63"/>
    <lineage>
        <taxon>Bacteria</taxon>
        <taxon>Pseudomonadati</taxon>
        <taxon>Pseudomonadota</taxon>
        <taxon>Betaproteobacteria</taxon>
        <taxon>Neisseriales</taxon>
        <taxon>Neisseriaceae</taxon>
        <taxon>Vitreoscilla</taxon>
    </lineage>
</organism>
<dbReference type="EMBL" id="CP022423">
    <property type="protein sequence ID" value="ASM77177.1"/>
    <property type="molecule type" value="Genomic_DNA"/>
</dbReference>
<dbReference type="Proteomes" id="UP000199729">
    <property type="component" value="Chromosome"/>
</dbReference>
<protein>
    <recommendedName>
        <fullName evidence="4">DUF3108 domain-containing protein</fullName>
    </recommendedName>
</protein>